<reference evidence="1 2" key="1">
    <citation type="journal article" date="2021" name="Hortic Res">
        <title>The domestication of Cucurbita argyrosperma as revealed by the genome of its wild relative.</title>
        <authorList>
            <person name="Barrera-Redondo J."/>
            <person name="Sanchez-de la Vega G."/>
            <person name="Aguirre-Liguori J.A."/>
            <person name="Castellanos-Morales G."/>
            <person name="Gutierrez-Guerrero Y.T."/>
            <person name="Aguirre-Dugua X."/>
            <person name="Aguirre-Planter E."/>
            <person name="Tenaillon M.I."/>
            <person name="Lira-Saade R."/>
            <person name="Eguiarte L.E."/>
        </authorList>
    </citation>
    <scope>NUCLEOTIDE SEQUENCE [LARGE SCALE GENOMIC DNA]</scope>
    <source>
        <strain evidence="1">JBR-2021</strain>
    </source>
</reference>
<feature type="non-terminal residue" evidence="1">
    <location>
        <position position="1"/>
    </location>
</feature>
<accession>A0AAV6M3X0</accession>
<gene>
    <name evidence="1" type="ORF">SDJN03_25571</name>
</gene>
<sequence>MRRNLWSNISTPHRLVRHIQLVSCLAPFSKYTLRSSVDASSSHSFGRNLLLASCHTVILPSFHSYPPRNRGVNPSHSALFRLWLVPPR</sequence>
<dbReference type="Proteomes" id="UP000685013">
    <property type="component" value="Chromosome 17"/>
</dbReference>
<dbReference type="AlphaFoldDB" id="A0AAV6M3X0"/>
<name>A0AAV6M3X0_9ROSI</name>
<organism evidence="1 2">
    <name type="scientific">Cucurbita argyrosperma subsp. sororia</name>
    <dbReference type="NCBI Taxonomy" id="37648"/>
    <lineage>
        <taxon>Eukaryota</taxon>
        <taxon>Viridiplantae</taxon>
        <taxon>Streptophyta</taxon>
        <taxon>Embryophyta</taxon>
        <taxon>Tracheophyta</taxon>
        <taxon>Spermatophyta</taxon>
        <taxon>Magnoliopsida</taxon>
        <taxon>eudicotyledons</taxon>
        <taxon>Gunneridae</taxon>
        <taxon>Pentapetalae</taxon>
        <taxon>rosids</taxon>
        <taxon>fabids</taxon>
        <taxon>Cucurbitales</taxon>
        <taxon>Cucurbitaceae</taxon>
        <taxon>Cucurbiteae</taxon>
        <taxon>Cucurbita</taxon>
    </lineage>
</organism>
<evidence type="ECO:0000313" key="2">
    <source>
        <dbReference type="Proteomes" id="UP000685013"/>
    </source>
</evidence>
<dbReference type="EMBL" id="JAGKQH010000017">
    <property type="protein sequence ID" value="KAG6574932.1"/>
    <property type="molecule type" value="Genomic_DNA"/>
</dbReference>
<evidence type="ECO:0000313" key="1">
    <source>
        <dbReference type="EMBL" id="KAG6574932.1"/>
    </source>
</evidence>
<comment type="caution">
    <text evidence="1">The sequence shown here is derived from an EMBL/GenBank/DDBJ whole genome shotgun (WGS) entry which is preliminary data.</text>
</comment>
<keyword evidence="2" id="KW-1185">Reference proteome</keyword>
<proteinExistence type="predicted"/>
<protein>
    <submittedName>
        <fullName evidence="1">Uncharacterized protein</fullName>
    </submittedName>
</protein>